<dbReference type="Gene3D" id="2.60.120.200">
    <property type="match status" value="1"/>
</dbReference>
<dbReference type="OrthoDB" id="262615at2"/>
<dbReference type="GO" id="GO:0016829">
    <property type="term" value="F:lyase activity"/>
    <property type="evidence" value="ECO:0007669"/>
    <property type="project" value="UniProtKB-KW"/>
</dbReference>
<dbReference type="Pfam" id="PF19763">
    <property type="entry name" value="DUF6250"/>
    <property type="match status" value="1"/>
</dbReference>
<proteinExistence type="predicted"/>
<evidence type="ECO:0000259" key="1">
    <source>
        <dbReference type="Pfam" id="PF19763"/>
    </source>
</evidence>
<evidence type="ECO:0000313" key="3">
    <source>
        <dbReference type="Proteomes" id="UP000199679"/>
    </source>
</evidence>
<dbReference type="Proteomes" id="UP000199679">
    <property type="component" value="Chromosome I"/>
</dbReference>
<dbReference type="AlphaFoldDB" id="A0A1H1MMZ4"/>
<dbReference type="EMBL" id="LT629740">
    <property type="protein sequence ID" value="SDR88116.1"/>
    <property type="molecule type" value="Genomic_DNA"/>
</dbReference>
<protein>
    <submittedName>
        <fullName evidence="2">Rhamnogalacturonan endolyase</fullName>
    </submittedName>
</protein>
<dbReference type="STRING" id="652787.SAMN05216490_0120"/>
<reference evidence="2 3" key="1">
    <citation type="submission" date="2016-10" db="EMBL/GenBank/DDBJ databases">
        <authorList>
            <person name="de Groot N.N."/>
        </authorList>
    </citation>
    <scope>NUCLEOTIDE SEQUENCE [LARGE SCALE GENOMIC DNA]</scope>
    <source>
        <strain evidence="2 3">MP1X4</strain>
    </source>
</reference>
<dbReference type="RefSeq" id="WP_157682006.1">
    <property type="nucleotide sequence ID" value="NZ_LT629740.1"/>
</dbReference>
<evidence type="ECO:0000313" key="2">
    <source>
        <dbReference type="EMBL" id="SDR88116.1"/>
    </source>
</evidence>
<organism evidence="2 3">
    <name type="scientific">Mucilaginibacter mallensis</name>
    <dbReference type="NCBI Taxonomy" id="652787"/>
    <lineage>
        <taxon>Bacteria</taxon>
        <taxon>Pseudomonadati</taxon>
        <taxon>Bacteroidota</taxon>
        <taxon>Sphingobacteriia</taxon>
        <taxon>Sphingobacteriales</taxon>
        <taxon>Sphingobacteriaceae</taxon>
        <taxon>Mucilaginibacter</taxon>
    </lineage>
</organism>
<gene>
    <name evidence="2" type="ORF">SAMN05216490_0120</name>
</gene>
<name>A0A1H1MMZ4_MUCMA</name>
<sequence>MKRYFILSFLLVAIISIEQILAQNALSVNNQSQSGRKLIFKALFNRPLDTTLWHIELERSPGSFVGVANDKLVLKTGAGVTVWLKKKLKGNLIIEYDRKVIMEGGPFDRLSDLNQFWMAADPHKSVFFTRSGKLDEYNNLQLYYVGMGGNGNTTTRFRKYDGLGNRILISEYTDQQHLLEANITYHIKIIIENGNISYEVNHQLYFAFNDPDPLTEGFLGFRSTKSNQEISNLKVYQLP</sequence>
<keyword evidence="2" id="KW-0456">Lyase</keyword>
<dbReference type="InterPro" id="IPR046217">
    <property type="entry name" value="DUF6250"/>
</dbReference>
<keyword evidence="3" id="KW-1185">Reference proteome</keyword>
<feature type="domain" description="DUF6250" evidence="1">
    <location>
        <begin position="75"/>
        <end position="233"/>
    </location>
</feature>
<accession>A0A1H1MMZ4</accession>